<reference evidence="3" key="1">
    <citation type="submission" date="2021-01" db="EMBL/GenBank/DDBJ databases">
        <authorList>
            <person name="Corre E."/>
            <person name="Pelletier E."/>
            <person name="Niang G."/>
            <person name="Scheremetjew M."/>
            <person name="Finn R."/>
            <person name="Kale V."/>
            <person name="Holt S."/>
            <person name="Cochrane G."/>
            <person name="Meng A."/>
            <person name="Brown T."/>
            <person name="Cohen L."/>
        </authorList>
    </citation>
    <scope>NUCLEOTIDE SEQUENCE</scope>
</reference>
<dbReference type="PROSITE" id="PS51257">
    <property type="entry name" value="PROKAR_LIPOPROTEIN"/>
    <property type="match status" value="1"/>
</dbReference>
<evidence type="ECO:0000256" key="2">
    <source>
        <dbReference type="SAM" id="SignalP"/>
    </source>
</evidence>
<evidence type="ECO:0000313" key="3">
    <source>
        <dbReference type="EMBL" id="CAD8861285.1"/>
    </source>
</evidence>
<dbReference type="EMBL" id="HBFQ01049971">
    <property type="protein sequence ID" value="CAD8861285.1"/>
    <property type="molecule type" value="Transcribed_RNA"/>
</dbReference>
<gene>
    <name evidence="3" type="ORF">NSCI0253_LOCUS35640</name>
</gene>
<dbReference type="InterPro" id="IPR017853">
    <property type="entry name" value="GH"/>
</dbReference>
<dbReference type="SUPFAM" id="SSF51445">
    <property type="entry name" value="(Trans)glycosidases"/>
    <property type="match status" value="1"/>
</dbReference>
<protein>
    <submittedName>
        <fullName evidence="3">Uncharacterized protein</fullName>
    </submittedName>
</protein>
<dbReference type="AlphaFoldDB" id="A0A7S1FDA6"/>
<proteinExistence type="predicted"/>
<accession>A0A7S1FDA6</accession>
<evidence type="ECO:0000256" key="1">
    <source>
        <dbReference type="SAM" id="MobiDB-lite"/>
    </source>
</evidence>
<feature type="signal peptide" evidence="2">
    <location>
        <begin position="1"/>
        <end position="21"/>
    </location>
</feature>
<name>A0A7S1FDA6_NOCSC</name>
<feature type="chain" id="PRO_5031017461" evidence="2">
    <location>
        <begin position="22"/>
        <end position="470"/>
    </location>
</feature>
<keyword evidence="2" id="KW-0732">Signal</keyword>
<feature type="region of interest" description="Disordered" evidence="1">
    <location>
        <begin position="26"/>
        <end position="63"/>
    </location>
</feature>
<organism evidence="3">
    <name type="scientific">Noctiluca scintillans</name>
    <name type="common">Sea sparkle</name>
    <name type="synonym">Red tide dinoflagellate</name>
    <dbReference type="NCBI Taxonomy" id="2966"/>
    <lineage>
        <taxon>Eukaryota</taxon>
        <taxon>Sar</taxon>
        <taxon>Alveolata</taxon>
        <taxon>Dinophyceae</taxon>
        <taxon>Noctilucales</taxon>
        <taxon>Noctilucaceae</taxon>
        <taxon>Noctiluca</taxon>
    </lineage>
</organism>
<feature type="compositionally biased region" description="Pro residues" evidence="1">
    <location>
        <begin position="31"/>
        <end position="61"/>
    </location>
</feature>
<sequence length="470" mass="50259">MTDLRALFVVAGVSYLTLVLQGCGGGGGGPTPAPVPTPSPTPAPPPTPAPTPQREPAPPRPMRSFVPIRAVSYKAVPCTEAEADTPDGKCFGRVPGPDLVQVGYSPQWGPKGRDDLGTISRTNATSVRVYDCLGKESHHDHSAFLDRAQEVGLHVMPGFATANICNGFDCYHSWFNAASTGFELGFKQNNDWHAAISMLVLMNAPNNLNFEGSPLPPDKPTTAQGQASARVRAALSALDGLLAAEKAAGIKSAVNITIAWGAESLNSIDGNVTNAIGYYGFQDMIAGVKDPSIAGYALQGVTLEELQTAFRTRWTHSVNGASSWTFLREKIDEVYDQHFSGAPWFLSEFAGDLSEQTHNDLVDNMVDMEREAQQGGSFIGFSYSQYQDDYTIPNYAKGMFGLGTDMVGNGTTGYVCSEDVREHTPTCQSWSLHCVTPNVEPNQRAAAVAQAFGGDVYGPGICPKQKDITV</sequence>